<protein>
    <submittedName>
        <fullName evidence="3">Type I secretion C-terminal target domain-containing protein</fullName>
    </submittedName>
</protein>
<dbReference type="AlphaFoldDB" id="A0A850QVH6"/>
<dbReference type="PRINTS" id="PR00313">
    <property type="entry name" value="CABNDNGRPT"/>
</dbReference>
<feature type="domain" description="RapA2 cadherin-like" evidence="2">
    <location>
        <begin position="270"/>
        <end position="332"/>
    </location>
</feature>
<evidence type="ECO:0000313" key="3">
    <source>
        <dbReference type="EMBL" id="NVP02636.1"/>
    </source>
</evidence>
<dbReference type="InterPro" id="IPR011049">
    <property type="entry name" value="Serralysin-like_metalloprot_C"/>
</dbReference>
<evidence type="ECO:0000313" key="4">
    <source>
        <dbReference type="Proteomes" id="UP000533429"/>
    </source>
</evidence>
<proteinExistence type="predicted"/>
<comment type="caution">
    <text evidence="3">The sequence shown here is derived from an EMBL/GenBank/DDBJ whole genome shotgun (WGS) entry which is preliminary data.</text>
</comment>
<dbReference type="Pfam" id="PF00353">
    <property type="entry name" value="HemolysinCabind"/>
    <property type="match status" value="1"/>
</dbReference>
<sequence>GVPAVDALAINQPITLHITPENDAPINTVPSSPLSVNEDTPLLINSLRISDVDANEGTGNMRVTLSAQSGTTSIVNSSGVSVTGDGSASITIEGSLDAINAALTQGVNYQGDLDFNGLDTITMTTNDNGNTGDPGPLEDIDSFQIEVKPINDPPVNHYPTALTTDENAALSITGLSISDPDSGSGLMTVQLSVSQGIISLASQAGVSVVGNDSTKVTLSGSLTDINLLFSQVDGVQYTPDNHYFGNDALVMTTNDNGNLGDPGPLSDTDTIPITITPINDPPVLTVPSTLTVDEDISTQVVGLSVDDIDAGSGALIMTLRADHGTLFVPASNGVTITQLSGGIQLEGELTALNQALAQVEYTADTDYFGTDTITVFVDDQGNTGASSETDTKTIPVTIQAKPDIPTISFTTPQTAVIQSSVGVLIPLLGIMAAVANPVSDELSILVSGLNGASIVNSQGSPIGTPISMDVIEVPASQLDQLHVKDLPQGSSQLMITAQSSVNGETEQSIDNLTLDVHLQPTSDPTIDARASTAVDGNLVVDGSGDKTLVGSDQNDILQAGAGNDVLRGGLGNDILTGGEGDDAFDWQLADLSGFIDTVTDFELGVDSIDIADILDDPNGDGVTLDDLLANVVADASNGEVVMDVSATNGQSQQIELENIQAADLGLTGSASSADLLTAMFNQQVFSDS</sequence>
<evidence type="ECO:0000259" key="2">
    <source>
        <dbReference type="Pfam" id="PF17803"/>
    </source>
</evidence>
<dbReference type="GO" id="GO:0005509">
    <property type="term" value="F:calcium ion binding"/>
    <property type="evidence" value="ECO:0007669"/>
    <property type="project" value="InterPro"/>
</dbReference>
<dbReference type="NCBIfam" id="TIGR03661">
    <property type="entry name" value="T1SS_VCA0849"/>
    <property type="match status" value="1"/>
</dbReference>
<organism evidence="3 4">
    <name type="scientific">Photobacterium damselae subsp. damselae</name>
    <name type="common">Listonella damsela</name>
    <dbReference type="NCBI Taxonomy" id="85581"/>
    <lineage>
        <taxon>Bacteria</taxon>
        <taxon>Pseudomonadati</taxon>
        <taxon>Pseudomonadota</taxon>
        <taxon>Gammaproteobacteria</taxon>
        <taxon>Vibrionales</taxon>
        <taxon>Vibrionaceae</taxon>
        <taxon>Photobacterium</taxon>
    </lineage>
</organism>
<dbReference type="InterPro" id="IPR019960">
    <property type="entry name" value="T1SS_VCA0849"/>
</dbReference>
<name>A0A850QVH6_PHODD</name>
<evidence type="ECO:0000256" key="1">
    <source>
        <dbReference type="ARBA" id="ARBA00022837"/>
    </source>
</evidence>
<gene>
    <name evidence="3" type="ORF">HWA77_20710</name>
</gene>
<accession>A0A850QVH6</accession>
<dbReference type="Proteomes" id="UP000533429">
    <property type="component" value="Unassembled WGS sequence"/>
</dbReference>
<dbReference type="Gene3D" id="2.150.10.10">
    <property type="entry name" value="Serralysin-like metalloprotease, C-terminal"/>
    <property type="match status" value="1"/>
</dbReference>
<dbReference type="PROSITE" id="PS00330">
    <property type="entry name" value="HEMOLYSIN_CALCIUM"/>
    <property type="match status" value="2"/>
</dbReference>
<feature type="non-terminal residue" evidence="3">
    <location>
        <position position="1"/>
    </location>
</feature>
<dbReference type="Pfam" id="PF17803">
    <property type="entry name" value="Cadherin_4"/>
    <property type="match status" value="1"/>
</dbReference>
<dbReference type="InterPro" id="IPR001343">
    <property type="entry name" value="Hemolysn_Ca-bd"/>
</dbReference>
<reference evidence="3 4" key="1">
    <citation type="submission" date="2020-06" db="EMBL/GenBank/DDBJ databases">
        <title>Photobacterium damselae subsp. damselae comparative genomics.</title>
        <authorList>
            <person name="Osorio C.R."/>
        </authorList>
    </citation>
    <scope>NUCLEOTIDE SEQUENCE [LARGE SCALE GENOMIC DNA]</scope>
    <source>
        <strain evidence="3 4">TW250/03</strain>
    </source>
</reference>
<keyword evidence="1" id="KW-0106">Calcium</keyword>
<dbReference type="EMBL" id="JABXOR010001331">
    <property type="protein sequence ID" value="NVP02636.1"/>
    <property type="molecule type" value="Genomic_DNA"/>
</dbReference>
<dbReference type="InterPro" id="IPR018511">
    <property type="entry name" value="Hemolysin-typ_Ca-bd_CS"/>
</dbReference>
<dbReference type="InterPro" id="IPR040853">
    <property type="entry name" value="RapA2_cadherin-like"/>
</dbReference>
<dbReference type="SUPFAM" id="SSF51120">
    <property type="entry name" value="beta-Roll"/>
    <property type="match status" value="1"/>
</dbReference>